<gene>
    <name evidence="3" type="ORF">VPK24_05785</name>
</gene>
<dbReference type="Gene3D" id="1.25.40.10">
    <property type="entry name" value="Tetratricopeptide repeat domain"/>
    <property type="match status" value="1"/>
</dbReference>
<feature type="compositionally biased region" description="Low complexity" evidence="2">
    <location>
        <begin position="473"/>
        <end position="492"/>
    </location>
</feature>
<proteinExistence type="predicted"/>
<keyword evidence="4" id="KW-1185">Reference proteome</keyword>
<accession>A0ABW7C7H5</accession>
<dbReference type="InterPro" id="IPR019734">
    <property type="entry name" value="TPR_rpt"/>
</dbReference>
<dbReference type="InterPro" id="IPR011990">
    <property type="entry name" value="TPR-like_helical_dom_sf"/>
</dbReference>
<feature type="region of interest" description="Disordered" evidence="2">
    <location>
        <begin position="472"/>
        <end position="501"/>
    </location>
</feature>
<name>A0ABW7C7H5_9CYAN</name>
<sequence length="501" mass="55616">MSFASVSDAPTFQERVAHLTEQLERFAQKDLDPTVRDELALDILCDRDTLQAILKDLAKHQQLEAATVSEIDALDRRLATLDSKFLAIAALPRWRDTFDPGPNAWWWFPEAEGSKPQIATRRREIFWRGVSVVSLLATASAASTILPVFSIGGFGLGEALASAGQVTGLAVLGRGVLTPEGTKALKQFCAKFSIPGKWYSEAIAAFSITLGALSMWAAQDGLPRWFNYAANQHYQQGELDEARVNYQKTLSLMPNNDEASLGLGLVYESLGQLKEAGDSYRQVADQGDPIALSRLARVQFSLLLKTNRPDKLLRNQPTSEVEALLKLALHRIEKRGLSTTESANQRYQIYRNLGWLRWWQRDYTGAEVILKRAIKEDESFPEQQLGTGLSHCLLAQMYREKQRDSEAEQEYSICIQKSRPETLSEYEWFFQVGQGRVATCIDTSAVMRGTTREIIQKLPLCLDDAAERNKLQAPNAAPSTPAALPSAVPSPAVNTTTSPSP</sequence>
<evidence type="ECO:0000256" key="1">
    <source>
        <dbReference type="PROSITE-ProRule" id="PRU00339"/>
    </source>
</evidence>
<evidence type="ECO:0000256" key="2">
    <source>
        <dbReference type="SAM" id="MobiDB-lite"/>
    </source>
</evidence>
<dbReference type="SUPFAM" id="SSF81901">
    <property type="entry name" value="HCP-like"/>
    <property type="match status" value="1"/>
</dbReference>
<organism evidence="3 4">
    <name type="scientific">Limnothrix redekei LRLZ20PSL1</name>
    <dbReference type="NCBI Taxonomy" id="3112953"/>
    <lineage>
        <taxon>Bacteria</taxon>
        <taxon>Bacillati</taxon>
        <taxon>Cyanobacteriota</taxon>
        <taxon>Cyanophyceae</taxon>
        <taxon>Pseudanabaenales</taxon>
        <taxon>Pseudanabaenaceae</taxon>
        <taxon>Limnothrix</taxon>
    </lineage>
</organism>
<dbReference type="Proteomes" id="UP001604335">
    <property type="component" value="Unassembled WGS sequence"/>
</dbReference>
<dbReference type="RefSeq" id="WP_393011248.1">
    <property type="nucleotide sequence ID" value="NZ_JAZAQF010000029.1"/>
</dbReference>
<evidence type="ECO:0000313" key="3">
    <source>
        <dbReference type="EMBL" id="MFG3817140.1"/>
    </source>
</evidence>
<dbReference type="PROSITE" id="PS50005">
    <property type="entry name" value="TPR"/>
    <property type="match status" value="1"/>
</dbReference>
<reference evidence="4" key="1">
    <citation type="journal article" date="2024" name="Algal Res.">
        <title>Biochemical, toxicological and genomic investigation of a high-biomass producing Limnothrix strain isolated from Italian shallow drinking water reservoir.</title>
        <authorList>
            <person name="Simonazzi M."/>
            <person name="Shishido T.K."/>
            <person name="Delbaje E."/>
            <person name="Wahlsten M."/>
            <person name="Fewer D.P."/>
            <person name="Sivonen K."/>
            <person name="Pezzolesi L."/>
            <person name="Pistocchi R."/>
        </authorList>
    </citation>
    <scope>NUCLEOTIDE SEQUENCE [LARGE SCALE GENOMIC DNA]</scope>
    <source>
        <strain evidence="4">LRLZ20PSL1</strain>
    </source>
</reference>
<dbReference type="Pfam" id="PF13414">
    <property type="entry name" value="TPR_11"/>
    <property type="match status" value="1"/>
</dbReference>
<keyword evidence="1" id="KW-0802">TPR repeat</keyword>
<dbReference type="SMART" id="SM00028">
    <property type="entry name" value="TPR"/>
    <property type="match status" value="4"/>
</dbReference>
<evidence type="ECO:0000313" key="4">
    <source>
        <dbReference type="Proteomes" id="UP001604335"/>
    </source>
</evidence>
<feature type="repeat" description="TPR" evidence="1">
    <location>
        <begin position="223"/>
        <end position="256"/>
    </location>
</feature>
<protein>
    <submittedName>
        <fullName evidence="3">Tetratricopeptide repeat protein</fullName>
    </submittedName>
</protein>
<dbReference type="EMBL" id="JAZAQF010000029">
    <property type="protein sequence ID" value="MFG3817140.1"/>
    <property type="molecule type" value="Genomic_DNA"/>
</dbReference>
<comment type="caution">
    <text evidence="3">The sequence shown here is derived from an EMBL/GenBank/DDBJ whole genome shotgun (WGS) entry which is preliminary data.</text>
</comment>